<dbReference type="PANTHER" id="PTHR21087:SF16">
    <property type="entry name" value="SHIKIMATE KINASE 1, CHLOROPLASTIC"/>
    <property type="match status" value="1"/>
</dbReference>
<dbReference type="SUPFAM" id="SSF52540">
    <property type="entry name" value="P-loop containing nucleoside triphosphate hydrolases"/>
    <property type="match status" value="1"/>
</dbReference>
<keyword evidence="7" id="KW-0479">Metal-binding</keyword>
<accession>A0A1H2SS98</accession>
<dbReference type="EC" id="2.7.1.71" evidence="7"/>
<dbReference type="InterPro" id="IPR027417">
    <property type="entry name" value="P-loop_NTPase"/>
</dbReference>
<keyword evidence="1 7" id="KW-0028">Amino-acid biosynthesis</keyword>
<keyword evidence="5 7" id="KW-0067">ATP-binding</keyword>
<gene>
    <name evidence="7" type="primary">aroK</name>
    <name evidence="8" type="ORF">SAMN04487960_102218</name>
</gene>
<keyword evidence="7" id="KW-0460">Magnesium</keyword>
<keyword evidence="2 7" id="KW-0808">Transferase</keyword>
<evidence type="ECO:0000256" key="5">
    <source>
        <dbReference type="ARBA" id="ARBA00022840"/>
    </source>
</evidence>
<evidence type="ECO:0000256" key="2">
    <source>
        <dbReference type="ARBA" id="ARBA00022679"/>
    </source>
</evidence>
<evidence type="ECO:0000256" key="4">
    <source>
        <dbReference type="ARBA" id="ARBA00022777"/>
    </source>
</evidence>
<dbReference type="InterPro" id="IPR031322">
    <property type="entry name" value="Shikimate/glucono_kinase"/>
</dbReference>
<sequence length="175" mass="19149">MGRHQRNIVLIGMPGSGKSTIGVLLAKALAMGFIDTDLLIQADQGQTLQAIADEHGYQYFRNVEEKVLCQLEVCGQVISTGGSSVYSDRAMRHLRQNGLVVFLDVPLAAVRERIGDYSLRGISRRPGQSLDDLFQERYQLYARYADITVDGDLGSQGEVCEEVLHALPPLVTGGV</sequence>
<keyword evidence="9" id="KW-1185">Reference proteome</keyword>
<dbReference type="RefSeq" id="WP_091811579.1">
    <property type="nucleotide sequence ID" value="NZ_FNNE01000002.1"/>
</dbReference>
<feature type="binding site" evidence="7">
    <location>
        <position position="137"/>
    </location>
    <ligand>
        <name>substrate</name>
    </ligand>
</feature>
<keyword evidence="4 7" id="KW-0418">Kinase</keyword>
<dbReference type="OrthoDB" id="9800332at2"/>
<dbReference type="HAMAP" id="MF_00109">
    <property type="entry name" value="Shikimate_kinase"/>
    <property type="match status" value="1"/>
</dbReference>
<dbReference type="GO" id="GO:0009423">
    <property type="term" value="P:chorismate biosynthetic process"/>
    <property type="evidence" value="ECO:0007669"/>
    <property type="project" value="UniProtKB-UniRule"/>
</dbReference>
<dbReference type="PRINTS" id="PR01100">
    <property type="entry name" value="SHIKIMTKNASE"/>
</dbReference>
<dbReference type="InterPro" id="IPR000623">
    <property type="entry name" value="Shikimate_kinase/TSH1"/>
</dbReference>
<dbReference type="CDD" id="cd00464">
    <property type="entry name" value="SK"/>
    <property type="match status" value="1"/>
</dbReference>
<name>A0A1H2SS98_9GAMM</name>
<evidence type="ECO:0000256" key="7">
    <source>
        <dbReference type="HAMAP-Rule" id="MF_00109"/>
    </source>
</evidence>
<dbReference type="GO" id="GO:0005829">
    <property type="term" value="C:cytosol"/>
    <property type="evidence" value="ECO:0007669"/>
    <property type="project" value="TreeGrafter"/>
</dbReference>
<dbReference type="STRING" id="488533.SAMN04487960_102218"/>
<feature type="binding site" evidence="7">
    <location>
        <begin position="15"/>
        <end position="20"/>
    </location>
    <ligand>
        <name>ATP</name>
        <dbReference type="ChEBI" id="CHEBI:30616"/>
    </ligand>
</feature>
<keyword evidence="3 7" id="KW-0547">Nucleotide-binding</keyword>
<dbReference type="GO" id="GO:0005524">
    <property type="term" value="F:ATP binding"/>
    <property type="evidence" value="ECO:0007669"/>
    <property type="project" value="UniProtKB-UniRule"/>
</dbReference>
<dbReference type="Gene3D" id="3.40.50.300">
    <property type="entry name" value="P-loop containing nucleotide triphosphate hydrolases"/>
    <property type="match status" value="1"/>
</dbReference>
<evidence type="ECO:0000313" key="8">
    <source>
        <dbReference type="EMBL" id="SDW34458.1"/>
    </source>
</evidence>
<dbReference type="PANTHER" id="PTHR21087">
    <property type="entry name" value="SHIKIMATE KINASE"/>
    <property type="match status" value="1"/>
</dbReference>
<dbReference type="GO" id="GO:0000287">
    <property type="term" value="F:magnesium ion binding"/>
    <property type="evidence" value="ECO:0007669"/>
    <property type="project" value="UniProtKB-UniRule"/>
</dbReference>
<keyword evidence="6 7" id="KW-0057">Aromatic amino acid biosynthesis</keyword>
<comment type="caution">
    <text evidence="7">Lacks conserved residue(s) required for the propagation of feature annotation.</text>
</comment>
<comment type="cofactor">
    <cofactor evidence="7">
        <name>Mg(2+)</name>
        <dbReference type="ChEBI" id="CHEBI:18420"/>
    </cofactor>
    <text evidence="7">Binds 1 Mg(2+) ion per subunit.</text>
</comment>
<comment type="subunit">
    <text evidence="7">Monomer.</text>
</comment>
<feature type="binding site" evidence="7">
    <location>
        <position position="61"/>
    </location>
    <ligand>
        <name>substrate</name>
    </ligand>
</feature>
<dbReference type="Pfam" id="PF01202">
    <property type="entry name" value="SKI"/>
    <property type="match status" value="1"/>
</dbReference>
<organism evidence="8 9">
    <name type="scientific">Marinobacter mobilis</name>
    <dbReference type="NCBI Taxonomy" id="488533"/>
    <lineage>
        <taxon>Bacteria</taxon>
        <taxon>Pseudomonadati</taxon>
        <taxon>Pseudomonadota</taxon>
        <taxon>Gammaproteobacteria</taxon>
        <taxon>Pseudomonadales</taxon>
        <taxon>Marinobacteraceae</taxon>
        <taxon>Marinobacter</taxon>
    </lineage>
</organism>
<proteinExistence type="inferred from homology"/>
<comment type="function">
    <text evidence="7">Catalyzes the specific phosphorylation of the 3-hydroxyl group of shikimic acid using ATP as a cosubstrate.</text>
</comment>
<evidence type="ECO:0000313" key="9">
    <source>
        <dbReference type="Proteomes" id="UP000199675"/>
    </source>
</evidence>
<comment type="catalytic activity">
    <reaction evidence="7">
        <text>shikimate + ATP = 3-phosphoshikimate + ADP + H(+)</text>
        <dbReference type="Rhea" id="RHEA:13121"/>
        <dbReference type="ChEBI" id="CHEBI:15378"/>
        <dbReference type="ChEBI" id="CHEBI:30616"/>
        <dbReference type="ChEBI" id="CHEBI:36208"/>
        <dbReference type="ChEBI" id="CHEBI:145989"/>
        <dbReference type="ChEBI" id="CHEBI:456216"/>
        <dbReference type="EC" id="2.7.1.71"/>
    </reaction>
</comment>
<keyword evidence="7" id="KW-0963">Cytoplasm</keyword>
<protein>
    <recommendedName>
        <fullName evidence="7">Shikimate kinase</fullName>
        <shortName evidence="7">SK</shortName>
        <ecNumber evidence="7">2.7.1.71</ecNumber>
    </recommendedName>
</protein>
<evidence type="ECO:0000256" key="1">
    <source>
        <dbReference type="ARBA" id="ARBA00022605"/>
    </source>
</evidence>
<dbReference type="Proteomes" id="UP000199675">
    <property type="component" value="Unassembled WGS sequence"/>
</dbReference>
<feature type="binding site" evidence="7">
    <location>
        <position position="19"/>
    </location>
    <ligand>
        <name>Mg(2+)</name>
        <dbReference type="ChEBI" id="CHEBI:18420"/>
    </ligand>
</feature>
<dbReference type="EMBL" id="FNNE01000002">
    <property type="protein sequence ID" value="SDW34458.1"/>
    <property type="molecule type" value="Genomic_DNA"/>
</dbReference>
<comment type="similarity">
    <text evidence="7">Belongs to the shikimate kinase family.</text>
</comment>
<dbReference type="GO" id="GO:0008652">
    <property type="term" value="P:amino acid biosynthetic process"/>
    <property type="evidence" value="ECO:0007669"/>
    <property type="project" value="UniProtKB-KW"/>
</dbReference>
<dbReference type="UniPathway" id="UPA00053">
    <property type="reaction ID" value="UER00088"/>
</dbReference>
<reference evidence="8 9" key="1">
    <citation type="submission" date="2016-10" db="EMBL/GenBank/DDBJ databases">
        <authorList>
            <person name="de Groot N.N."/>
        </authorList>
    </citation>
    <scope>NUCLEOTIDE SEQUENCE [LARGE SCALE GENOMIC DNA]</scope>
    <source>
        <strain evidence="8 9">CGMCC 1.7059</strain>
    </source>
</reference>
<comment type="subcellular location">
    <subcellularLocation>
        <location evidence="7">Cytoplasm</location>
    </subcellularLocation>
</comment>
<dbReference type="GO" id="GO:0004765">
    <property type="term" value="F:shikimate kinase activity"/>
    <property type="evidence" value="ECO:0007669"/>
    <property type="project" value="UniProtKB-UniRule"/>
</dbReference>
<dbReference type="GO" id="GO:0009073">
    <property type="term" value="P:aromatic amino acid family biosynthetic process"/>
    <property type="evidence" value="ECO:0007669"/>
    <property type="project" value="UniProtKB-KW"/>
</dbReference>
<feature type="binding site" evidence="7">
    <location>
        <position position="82"/>
    </location>
    <ligand>
        <name>substrate</name>
    </ligand>
</feature>
<evidence type="ECO:0000256" key="6">
    <source>
        <dbReference type="ARBA" id="ARBA00023141"/>
    </source>
</evidence>
<dbReference type="AlphaFoldDB" id="A0A1H2SS98"/>
<feature type="binding site" evidence="7">
    <location>
        <position position="37"/>
    </location>
    <ligand>
        <name>substrate</name>
    </ligand>
</feature>
<comment type="pathway">
    <text evidence="7">Metabolic intermediate biosynthesis; chorismate biosynthesis; chorismate from D-erythrose 4-phosphate and phosphoenolpyruvate: step 5/7.</text>
</comment>
<evidence type="ECO:0000256" key="3">
    <source>
        <dbReference type="ARBA" id="ARBA00022741"/>
    </source>
</evidence>
<feature type="binding site" evidence="7">
    <location>
        <position position="125"/>
    </location>
    <ligand>
        <name>ATP</name>
        <dbReference type="ChEBI" id="CHEBI:30616"/>
    </ligand>
</feature>